<feature type="transmembrane region" description="Helical" evidence="5">
    <location>
        <begin position="314"/>
        <end position="340"/>
    </location>
</feature>
<organism evidence="6 7">
    <name type="scientific">Flammeovirga kamogawensis</name>
    <dbReference type="NCBI Taxonomy" id="373891"/>
    <lineage>
        <taxon>Bacteria</taxon>
        <taxon>Pseudomonadati</taxon>
        <taxon>Bacteroidota</taxon>
        <taxon>Cytophagia</taxon>
        <taxon>Cytophagales</taxon>
        <taxon>Flammeovirgaceae</taxon>
        <taxon>Flammeovirga</taxon>
    </lineage>
</organism>
<dbReference type="EMBL" id="CP076128">
    <property type="protein sequence ID" value="QWG08477.1"/>
    <property type="molecule type" value="Genomic_DNA"/>
</dbReference>
<dbReference type="InterPro" id="IPR052556">
    <property type="entry name" value="PolySynth_Transporter"/>
</dbReference>
<feature type="transmembrane region" description="Helical" evidence="5">
    <location>
        <begin position="104"/>
        <end position="121"/>
    </location>
</feature>
<dbReference type="Pfam" id="PF01943">
    <property type="entry name" value="Polysacc_synt"/>
    <property type="match status" value="1"/>
</dbReference>
<dbReference type="InterPro" id="IPR002797">
    <property type="entry name" value="Polysacc_synth"/>
</dbReference>
<evidence type="ECO:0000256" key="4">
    <source>
        <dbReference type="ARBA" id="ARBA00023136"/>
    </source>
</evidence>
<evidence type="ECO:0000313" key="6">
    <source>
        <dbReference type="EMBL" id="QWG08477.1"/>
    </source>
</evidence>
<feature type="transmembrane region" description="Helical" evidence="5">
    <location>
        <begin position="166"/>
        <end position="185"/>
    </location>
</feature>
<evidence type="ECO:0000313" key="7">
    <source>
        <dbReference type="Proteomes" id="UP000682802"/>
    </source>
</evidence>
<keyword evidence="2 5" id="KW-0812">Transmembrane</keyword>
<proteinExistence type="predicted"/>
<feature type="transmembrane region" description="Helical" evidence="5">
    <location>
        <begin position="133"/>
        <end position="160"/>
    </location>
</feature>
<accession>A0ABX8GYQ5</accession>
<dbReference type="PANTHER" id="PTHR43424">
    <property type="entry name" value="LOCUS PUTATIVE PROTEIN 1-RELATED"/>
    <property type="match status" value="1"/>
</dbReference>
<reference evidence="6 7" key="1">
    <citation type="submission" date="2021-05" db="EMBL/GenBank/DDBJ databases">
        <title>Comparative genomic studies on the polysaccharide-degrading batcterial strains of the Flammeovirga genus.</title>
        <authorList>
            <person name="Zewei F."/>
            <person name="Zheng Z."/>
            <person name="Yu L."/>
            <person name="Ruyue G."/>
            <person name="Yanhong M."/>
            <person name="Yuanyuan C."/>
            <person name="Jingyan G."/>
            <person name="Wenjun H."/>
        </authorList>
    </citation>
    <scope>NUCLEOTIDE SEQUENCE [LARGE SCALE GENOMIC DNA]</scope>
    <source>
        <strain evidence="6 7">YS10</strain>
    </source>
</reference>
<keyword evidence="3 5" id="KW-1133">Transmembrane helix</keyword>
<feature type="transmembrane region" description="Helical" evidence="5">
    <location>
        <begin position="12"/>
        <end position="32"/>
    </location>
</feature>
<evidence type="ECO:0000256" key="2">
    <source>
        <dbReference type="ARBA" id="ARBA00022692"/>
    </source>
</evidence>
<evidence type="ECO:0000256" key="3">
    <source>
        <dbReference type="ARBA" id="ARBA00022989"/>
    </source>
</evidence>
<protein>
    <submittedName>
        <fullName evidence="6">Polysaccharide biosynthesis C-terminal domain-containing protein</fullName>
    </submittedName>
</protein>
<feature type="transmembrane region" description="Helical" evidence="5">
    <location>
        <begin position="206"/>
        <end position="230"/>
    </location>
</feature>
<name>A0ABX8GYQ5_9BACT</name>
<feature type="transmembrane region" description="Helical" evidence="5">
    <location>
        <begin position="44"/>
        <end position="65"/>
    </location>
</feature>
<sequence>MKLSLVLSNNFLIKISSIALATLFSIIIARFFTPEIVGIFNLSMSYLNIISLITLIGTSEIILSSNNKDTFNQNSKIISFNSIIYSTVSFVTLLIIYFFIKNKFIISIAFLSITILPYNLIQYNSNYMKINGYLFKSIFINDPLINLFRIVILFLTYIVFEISFESILFIYISSIILTFCYSYWINKNDLSLNIKKKEILKFYKKTYKFTLNNGIIIISNSLDIILLSALSSIYDVGIYSIIIKITLIYNVTLNIINSTFTYQFKNNINNKVEIEKITKKTSLLLVSFGCILYIITLFFGDLILSIWGDEYKSGYYPLIILSFGYLINLISGPVSLILILKNEQNYLLRTSIINLIINLIGNIFLINFFGLIGACISTTISMCYLNLHRAHILYKKFNIKTMNLF</sequence>
<feature type="transmembrane region" description="Helical" evidence="5">
    <location>
        <begin position="77"/>
        <end position="98"/>
    </location>
</feature>
<keyword evidence="4 5" id="KW-0472">Membrane</keyword>
<feature type="transmembrane region" description="Helical" evidence="5">
    <location>
        <begin position="352"/>
        <end position="374"/>
    </location>
</feature>
<evidence type="ECO:0000256" key="5">
    <source>
        <dbReference type="SAM" id="Phobius"/>
    </source>
</evidence>
<feature type="transmembrane region" description="Helical" evidence="5">
    <location>
        <begin position="283"/>
        <end position="308"/>
    </location>
</feature>
<dbReference type="Proteomes" id="UP000682802">
    <property type="component" value="Chromosome 1"/>
</dbReference>
<dbReference type="RefSeq" id="WP_144072393.1">
    <property type="nucleotide sequence ID" value="NZ_CP076128.1"/>
</dbReference>
<dbReference type="PANTHER" id="PTHR43424:SF1">
    <property type="entry name" value="LOCUS PUTATIVE PROTEIN 1-RELATED"/>
    <property type="match status" value="1"/>
</dbReference>
<evidence type="ECO:0000256" key="1">
    <source>
        <dbReference type="ARBA" id="ARBA00004141"/>
    </source>
</evidence>
<comment type="subcellular location">
    <subcellularLocation>
        <location evidence="1">Membrane</location>
        <topology evidence="1">Multi-pass membrane protein</topology>
    </subcellularLocation>
</comment>
<gene>
    <name evidence="6" type="ORF">KM029_05940</name>
</gene>
<keyword evidence="7" id="KW-1185">Reference proteome</keyword>
<feature type="transmembrane region" description="Helical" evidence="5">
    <location>
        <begin position="236"/>
        <end position="262"/>
    </location>
</feature>